<gene>
    <name evidence="2" type="ORF">IRJ16_03755</name>
</gene>
<dbReference type="AlphaFoldDB" id="A0A929KV43"/>
<accession>A0A929KV43</accession>
<feature type="transmembrane region" description="Helical" evidence="1">
    <location>
        <begin position="53"/>
        <end position="76"/>
    </location>
</feature>
<feature type="transmembrane region" description="Helical" evidence="1">
    <location>
        <begin position="97"/>
        <end position="120"/>
    </location>
</feature>
<feature type="transmembrane region" description="Helical" evidence="1">
    <location>
        <begin position="148"/>
        <end position="167"/>
    </location>
</feature>
<proteinExistence type="predicted"/>
<name>A0A929KV43_9SPHI</name>
<sequence>MMELSVNRTYLLIKKQLTENLIRYGLSGVVMCMLISAYIIIRAKNETTTLSEGVIYSVFNIAPLIFGGFFAISLFSAFHNKQKGTWLMLPASALERLLAIFILIIVFFPVVHLLLFAVTIKVMSHLHPLVSFDVFTQNLRENTLGSHIYFYYYVLCQTGVAACAICVRRYSYLVIPIVMTVLFEVSHSGYYAILKAVFNVPAGPTDVHQVDVYDRPEKWEAGSYVKVRFTDVTQEGDGKKTRFKITDKIAGDVRGTMYGFAYIDQASSESAETPVVRYFSGLYTGHPQIAHIRMFSYLFYAGLVLTWIGVWLRIKETQL</sequence>
<keyword evidence="1" id="KW-1133">Transmembrane helix</keyword>
<dbReference type="EMBL" id="JADFFL010000001">
    <property type="protein sequence ID" value="MBE9660988.1"/>
    <property type="molecule type" value="Genomic_DNA"/>
</dbReference>
<protein>
    <submittedName>
        <fullName evidence="2">Uncharacterized protein</fullName>
    </submittedName>
</protein>
<evidence type="ECO:0000256" key="1">
    <source>
        <dbReference type="SAM" id="Phobius"/>
    </source>
</evidence>
<dbReference type="Proteomes" id="UP000622475">
    <property type="component" value="Unassembled WGS sequence"/>
</dbReference>
<evidence type="ECO:0000313" key="2">
    <source>
        <dbReference type="EMBL" id="MBE9660988.1"/>
    </source>
</evidence>
<feature type="transmembrane region" description="Helical" evidence="1">
    <location>
        <begin position="294"/>
        <end position="314"/>
    </location>
</feature>
<keyword evidence="3" id="KW-1185">Reference proteome</keyword>
<keyword evidence="1" id="KW-0472">Membrane</keyword>
<reference evidence="2" key="1">
    <citation type="submission" date="2020-10" db="EMBL/GenBank/DDBJ databases">
        <title>Mucilaginibacter mali sp. nov., isolated from rhizosphere soil of apple orchard.</title>
        <authorList>
            <person name="Lee J.-S."/>
            <person name="Kim H.S."/>
            <person name="Kim J.-S."/>
        </authorList>
    </citation>
    <scope>NUCLEOTIDE SEQUENCE</scope>
    <source>
        <strain evidence="2">KCTC 22746</strain>
    </source>
</reference>
<keyword evidence="1" id="KW-0812">Transmembrane</keyword>
<evidence type="ECO:0000313" key="3">
    <source>
        <dbReference type="Proteomes" id="UP000622475"/>
    </source>
</evidence>
<comment type="caution">
    <text evidence="2">The sequence shown here is derived from an EMBL/GenBank/DDBJ whole genome shotgun (WGS) entry which is preliminary data.</text>
</comment>
<organism evidence="2 3">
    <name type="scientific">Mucilaginibacter myungsuensis</name>
    <dbReference type="NCBI Taxonomy" id="649104"/>
    <lineage>
        <taxon>Bacteria</taxon>
        <taxon>Pseudomonadati</taxon>
        <taxon>Bacteroidota</taxon>
        <taxon>Sphingobacteriia</taxon>
        <taxon>Sphingobacteriales</taxon>
        <taxon>Sphingobacteriaceae</taxon>
        <taxon>Mucilaginibacter</taxon>
    </lineage>
</organism>
<dbReference type="RefSeq" id="WP_194110172.1">
    <property type="nucleotide sequence ID" value="NZ_JADFFL010000001.1"/>
</dbReference>
<feature type="transmembrane region" description="Helical" evidence="1">
    <location>
        <begin position="21"/>
        <end position="41"/>
    </location>
</feature>
<feature type="transmembrane region" description="Helical" evidence="1">
    <location>
        <begin position="174"/>
        <end position="193"/>
    </location>
</feature>